<dbReference type="SUPFAM" id="SSF57756">
    <property type="entry name" value="Retrovirus zinc finger-like domains"/>
    <property type="match status" value="1"/>
</dbReference>
<sequence>MKKPLKKKDMMRISSSSFLERSIPCGKRRENPNGRVTPESTKEVKDKTQVVCYECKKLGHFKFECPNLENEKEKSLFKKKKGLMTTWVNLDLPSSKEEDEEANICRMAYLLQKKKMAKIDLKKKFSMLSKDFDALQKENRKENESLKEEKTKDLSTVNTPEVNEQLQEKVINLGQSKIAGINKIDKHNFPSTDNVLFVEGLKHILFNISELCDSKYDVSFNKGECTVQNLDGSLLFFVKKQNNLYKNNLTDLTNQSVTYLVSINNDKRSLYMQA</sequence>
<dbReference type="EMBL" id="QJKJ01008746">
    <property type="protein sequence ID" value="RDX78792.1"/>
    <property type="molecule type" value="Genomic_DNA"/>
</dbReference>
<dbReference type="PROSITE" id="PS50158">
    <property type="entry name" value="ZF_CCHC"/>
    <property type="match status" value="1"/>
</dbReference>
<gene>
    <name evidence="4" type="ORF">CR513_40878</name>
</gene>
<organism evidence="4 5">
    <name type="scientific">Mucuna pruriens</name>
    <name type="common">Velvet bean</name>
    <name type="synonym">Dolichos pruriens</name>
    <dbReference type="NCBI Taxonomy" id="157652"/>
    <lineage>
        <taxon>Eukaryota</taxon>
        <taxon>Viridiplantae</taxon>
        <taxon>Streptophyta</taxon>
        <taxon>Embryophyta</taxon>
        <taxon>Tracheophyta</taxon>
        <taxon>Spermatophyta</taxon>
        <taxon>Magnoliopsida</taxon>
        <taxon>eudicotyledons</taxon>
        <taxon>Gunneridae</taxon>
        <taxon>Pentapetalae</taxon>
        <taxon>rosids</taxon>
        <taxon>fabids</taxon>
        <taxon>Fabales</taxon>
        <taxon>Fabaceae</taxon>
        <taxon>Papilionoideae</taxon>
        <taxon>50 kb inversion clade</taxon>
        <taxon>NPAAA clade</taxon>
        <taxon>indigoferoid/millettioid clade</taxon>
        <taxon>Phaseoleae</taxon>
        <taxon>Mucuna</taxon>
    </lineage>
</organism>
<dbReference type="SMART" id="SM00343">
    <property type="entry name" value="ZnF_C2HC"/>
    <property type="match status" value="1"/>
</dbReference>
<evidence type="ECO:0000256" key="1">
    <source>
        <dbReference type="PROSITE-ProRule" id="PRU00047"/>
    </source>
</evidence>
<reference evidence="4" key="1">
    <citation type="submission" date="2018-05" db="EMBL/GenBank/DDBJ databases">
        <title>Draft genome of Mucuna pruriens seed.</title>
        <authorList>
            <person name="Nnadi N.E."/>
            <person name="Vos R."/>
            <person name="Hasami M.H."/>
            <person name="Devisetty U.K."/>
            <person name="Aguiy J.C."/>
        </authorList>
    </citation>
    <scope>NUCLEOTIDE SEQUENCE [LARGE SCALE GENOMIC DNA]</scope>
    <source>
        <strain evidence="4">JCA_2017</strain>
    </source>
</reference>
<dbReference type="InterPro" id="IPR036875">
    <property type="entry name" value="Znf_CCHC_sf"/>
</dbReference>
<dbReference type="InterPro" id="IPR001878">
    <property type="entry name" value="Znf_CCHC"/>
</dbReference>
<dbReference type="OrthoDB" id="1932348at2759"/>
<dbReference type="Pfam" id="PF00098">
    <property type="entry name" value="zf-CCHC"/>
    <property type="match status" value="1"/>
</dbReference>
<name>A0A371FKK4_MUCPR</name>
<feature type="non-terminal residue" evidence="4">
    <location>
        <position position="1"/>
    </location>
</feature>
<proteinExistence type="predicted"/>
<evidence type="ECO:0000313" key="4">
    <source>
        <dbReference type="EMBL" id="RDX78792.1"/>
    </source>
</evidence>
<evidence type="ECO:0000259" key="3">
    <source>
        <dbReference type="PROSITE" id="PS50158"/>
    </source>
</evidence>
<dbReference type="GO" id="GO:0008270">
    <property type="term" value="F:zinc ion binding"/>
    <property type="evidence" value="ECO:0007669"/>
    <property type="project" value="UniProtKB-KW"/>
</dbReference>
<dbReference type="Gene3D" id="4.10.60.10">
    <property type="entry name" value="Zinc finger, CCHC-type"/>
    <property type="match status" value="1"/>
</dbReference>
<keyword evidence="1" id="KW-0863">Zinc-finger</keyword>
<feature type="domain" description="CCHC-type" evidence="3">
    <location>
        <begin position="52"/>
        <end position="67"/>
    </location>
</feature>
<comment type="caution">
    <text evidence="4">The sequence shown here is derived from an EMBL/GenBank/DDBJ whole genome shotgun (WGS) entry which is preliminary data.</text>
</comment>
<accession>A0A371FKK4</accession>
<dbReference type="Proteomes" id="UP000257109">
    <property type="component" value="Unassembled WGS sequence"/>
</dbReference>
<protein>
    <recommendedName>
        <fullName evidence="3">CCHC-type domain-containing protein</fullName>
    </recommendedName>
</protein>
<keyword evidence="1" id="KW-0862">Zinc</keyword>
<evidence type="ECO:0000313" key="5">
    <source>
        <dbReference type="Proteomes" id="UP000257109"/>
    </source>
</evidence>
<dbReference type="GO" id="GO:0003676">
    <property type="term" value="F:nucleic acid binding"/>
    <property type="evidence" value="ECO:0007669"/>
    <property type="project" value="InterPro"/>
</dbReference>
<keyword evidence="5" id="KW-1185">Reference proteome</keyword>
<evidence type="ECO:0000256" key="2">
    <source>
        <dbReference type="SAM" id="MobiDB-lite"/>
    </source>
</evidence>
<feature type="region of interest" description="Disordered" evidence="2">
    <location>
        <begin position="22"/>
        <end position="42"/>
    </location>
</feature>
<dbReference type="STRING" id="157652.A0A371FKK4"/>
<dbReference type="AlphaFoldDB" id="A0A371FKK4"/>
<keyword evidence="1" id="KW-0479">Metal-binding</keyword>